<dbReference type="Proteomes" id="UP001151760">
    <property type="component" value="Unassembled WGS sequence"/>
</dbReference>
<keyword evidence="2" id="KW-1185">Reference proteome</keyword>
<protein>
    <submittedName>
        <fullName evidence="1">Uncharacterized protein</fullName>
    </submittedName>
</protein>
<evidence type="ECO:0000313" key="1">
    <source>
        <dbReference type="EMBL" id="GJT39331.1"/>
    </source>
</evidence>
<organism evidence="1 2">
    <name type="scientific">Tanacetum coccineum</name>
    <dbReference type="NCBI Taxonomy" id="301880"/>
    <lineage>
        <taxon>Eukaryota</taxon>
        <taxon>Viridiplantae</taxon>
        <taxon>Streptophyta</taxon>
        <taxon>Embryophyta</taxon>
        <taxon>Tracheophyta</taxon>
        <taxon>Spermatophyta</taxon>
        <taxon>Magnoliopsida</taxon>
        <taxon>eudicotyledons</taxon>
        <taxon>Gunneridae</taxon>
        <taxon>Pentapetalae</taxon>
        <taxon>asterids</taxon>
        <taxon>campanulids</taxon>
        <taxon>Asterales</taxon>
        <taxon>Asteraceae</taxon>
        <taxon>Asteroideae</taxon>
        <taxon>Anthemideae</taxon>
        <taxon>Anthemidinae</taxon>
        <taxon>Tanacetum</taxon>
    </lineage>
</organism>
<accession>A0ABQ5DM29</accession>
<reference evidence="1" key="2">
    <citation type="submission" date="2022-01" db="EMBL/GenBank/DDBJ databases">
        <authorList>
            <person name="Yamashiro T."/>
            <person name="Shiraishi A."/>
            <person name="Satake H."/>
            <person name="Nakayama K."/>
        </authorList>
    </citation>
    <scope>NUCLEOTIDE SEQUENCE</scope>
</reference>
<evidence type="ECO:0000313" key="2">
    <source>
        <dbReference type="Proteomes" id="UP001151760"/>
    </source>
</evidence>
<name>A0ABQ5DM29_9ASTR</name>
<comment type="caution">
    <text evidence="1">The sequence shown here is derived from an EMBL/GenBank/DDBJ whole genome shotgun (WGS) entry which is preliminary data.</text>
</comment>
<dbReference type="EMBL" id="BQNB010015378">
    <property type="protein sequence ID" value="GJT39331.1"/>
    <property type="molecule type" value="Genomic_DNA"/>
</dbReference>
<sequence length="273" mass="30639">MKAEVWTLIDNVWSGYSLAENVAYNVVNEKTTYGLIKALSNMYEKPSASNKGYFQNQYSKLVASTDKEVNITAGDSDDALVCCVENTIEVNIIDSGASFHATYCKEELERFKLRSGKTLKDVRYIRGLKRRLILVGQLDEEGYYIGFGDQQWKVTKGSLVVARGNKRESLYMVEVHSEGIGAIIDGSGNAALWFGEAEEDFLYNFRKDEKAAEAATAVAVGNNANLQVKCLKFDNSGEYKASKKLWADSVSMTYLIYFIPYVLIGLRIPEEEW</sequence>
<proteinExistence type="predicted"/>
<gene>
    <name evidence="1" type="ORF">Tco_0939196</name>
</gene>
<reference evidence="1" key="1">
    <citation type="journal article" date="2022" name="Int. J. Mol. Sci.">
        <title>Draft Genome of Tanacetum Coccineum: Genomic Comparison of Closely Related Tanacetum-Family Plants.</title>
        <authorList>
            <person name="Yamashiro T."/>
            <person name="Shiraishi A."/>
            <person name="Nakayama K."/>
            <person name="Satake H."/>
        </authorList>
    </citation>
    <scope>NUCLEOTIDE SEQUENCE</scope>
</reference>